<dbReference type="AlphaFoldDB" id="A0A848MJX8"/>
<keyword evidence="1" id="KW-1133">Transmembrane helix</keyword>
<feature type="transmembrane region" description="Helical" evidence="1">
    <location>
        <begin position="123"/>
        <end position="146"/>
    </location>
</feature>
<organism evidence="2 3">
    <name type="scientific">Rouxiella aceris</name>
    <dbReference type="NCBI Taxonomy" id="2703884"/>
    <lineage>
        <taxon>Bacteria</taxon>
        <taxon>Pseudomonadati</taxon>
        <taxon>Pseudomonadota</taxon>
        <taxon>Gammaproteobacteria</taxon>
        <taxon>Enterobacterales</taxon>
        <taxon>Yersiniaceae</taxon>
        <taxon>Rouxiella</taxon>
    </lineage>
</organism>
<feature type="transmembrane region" description="Helical" evidence="1">
    <location>
        <begin position="76"/>
        <end position="93"/>
    </location>
</feature>
<dbReference type="Proteomes" id="UP000585363">
    <property type="component" value="Unassembled WGS sequence"/>
</dbReference>
<gene>
    <name evidence="2" type="ORF">GW590_10330</name>
</gene>
<dbReference type="EMBL" id="JAADJU010000005">
    <property type="protein sequence ID" value="NMP27262.1"/>
    <property type="molecule type" value="Genomic_DNA"/>
</dbReference>
<sequence length="175" mass="18934">MNALLMIAFTTGILSGVWGWLAITFGLIGWAGFLGYAICFSSPISGLRGLSITALTCCTGVFWAEVILLGNALTPGWSFMGYLLTGAVAFLMCIQSLYQWLAFIPGTFIGAGATFAAQGNWQLVLLSLLLGLLFGYAMKISGLWLMQKHQLRNLLREQSKAIEIARTTHSRSEGS</sequence>
<proteinExistence type="predicted"/>
<reference evidence="2 3" key="2">
    <citation type="submission" date="2020-06" db="EMBL/GenBank/DDBJ databases">
        <title>Polyphasic characterization of a Rahnella strain isolated from tree sap.</title>
        <authorList>
            <person name="Kim I.S."/>
        </authorList>
    </citation>
    <scope>NUCLEOTIDE SEQUENCE [LARGE SCALE GENOMIC DNA]</scope>
    <source>
        <strain evidence="2 3">SAP-1</strain>
    </source>
</reference>
<dbReference type="RefSeq" id="WP_169402982.1">
    <property type="nucleotide sequence ID" value="NZ_JAADJU010000005.1"/>
</dbReference>
<protein>
    <submittedName>
        <fullName evidence="2">DUF1097 domain-containing protein</fullName>
    </submittedName>
</protein>
<comment type="caution">
    <text evidence="2">The sequence shown here is derived from an EMBL/GenBank/DDBJ whole genome shotgun (WGS) entry which is preliminary data.</text>
</comment>
<dbReference type="InterPro" id="IPR009476">
    <property type="entry name" value="DUF1097"/>
</dbReference>
<name>A0A848MJX8_9GAMM</name>
<keyword evidence="3" id="KW-1185">Reference proteome</keyword>
<keyword evidence="1" id="KW-0472">Membrane</keyword>
<evidence type="ECO:0000313" key="2">
    <source>
        <dbReference type="EMBL" id="NMP27262.1"/>
    </source>
</evidence>
<feature type="transmembrane region" description="Helical" evidence="1">
    <location>
        <begin position="52"/>
        <end position="70"/>
    </location>
</feature>
<dbReference type="Pfam" id="PF06496">
    <property type="entry name" value="DUF1097"/>
    <property type="match status" value="1"/>
</dbReference>
<evidence type="ECO:0000313" key="3">
    <source>
        <dbReference type="Proteomes" id="UP000585363"/>
    </source>
</evidence>
<evidence type="ECO:0000256" key="1">
    <source>
        <dbReference type="SAM" id="Phobius"/>
    </source>
</evidence>
<accession>A0A848MJX8</accession>
<keyword evidence="1" id="KW-0812">Transmembrane</keyword>
<feature type="transmembrane region" description="Helical" evidence="1">
    <location>
        <begin position="20"/>
        <end position="40"/>
    </location>
</feature>
<reference evidence="2 3" key="1">
    <citation type="submission" date="2020-01" db="EMBL/GenBank/DDBJ databases">
        <authorList>
            <person name="Lee S.D."/>
        </authorList>
    </citation>
    <scope>NUCLEOTIDE SEQUENCE [LARGE SCALE GENOMIC DNA]</scope>
    <source>
        <strain evidence="2 3">SAP-1</strain>
    </source>
</reference>